<evidence type="ECO:0000256" key="1">
    <source>
        <dbReference type="ARBA" id="ARBA00022617"/>
    </source>
</evidence>
<evidence type="ECO:0000313" key="8">
    <source>
        <dbReference type="EMBL" id="SFO92241.1"/>
    </source>
</evidence>
<dbReference type="InterPro" id="IPR011429">
    <property type="entry name" value="Cyt_c_Planctomycete-type"/>
</dbReference>
<gene>
    <name evidence="8" type="ORF">SAMN05216190_102239</name>
</gene>
<keyword evidence="9" id="KW-1185">Reference proteome</keyword>
<evidence type="ECO:0000313" key="9">
    <source>
        <dbReference type="Proteomes" id="UP000198784"/>
    </source>
</evidence>
<dbReference type="PROSITE" id="PS51007">
    <property type="entry name" value="CYTC"/>
    <property type="match status" value="1"/>
</dbReference>
<evidence type="ECO:0000256" key="6">
    <source>
        <dbReference type="SAM" id="SignalP"/>
    </source>
</evidence>
<dbReference type="GO" id="GO:0046872">
    <property type="term" value="F:metal ion binding"/>
    <property type="evidence" value="ECO:0007669"/>
    <property type="project" value="UniProtKB-KW"/>
</dbReference>
<evidence type="ECO:0000256" key="2">
    <source>
        <dbReference type="ARBA" id="ARBA00022723"/>
    </source>
</evidence>
<accession>A0A1I5L674</accession>
<dbReference type="Proteomes" id="UP000198784">
    <property type="component" value="Unassembled WGS sequence"/>
</dbReference>
<dbReference type="GO" id="GO:0009055">
    <property type="term" value="F:electron transfer activity"/>
    <property type="evidence" value="ECO:0007669"/>
    <property type="project" value="InterPro"/>
</dbReference>
<organism evidence="8 9">
    <name type="scientific">Pseudomonas borbori</name>
    <dbReference type="NCBI Taxonomy" id="289003"/>
    <lineage>
        <taxon>Bacteria</taxon>
        <taxon>Pseudomonadati</taxon>
        <taxon>Pseudomonadota</taxon>
        <taxon>Gammaproteobacteria</taxon>
        <taxon>Pseudomonadales</taxon>
        <taxon>Pseudomonadaceae</taxon>
        <taxon>Pseudomonas</taxon>
    </lineage>
</organism>
<keyword evidence="2 4" id="KW-0479">Metal-binding</keyword>
<dbReference type="InterPro" id="IPR036909">
    <property type="entry name" value="Cyt_c-like_dom_sf"/>
</dbReference>
<name>A0A1I5L674_9PSED</name>
<dbReference type="GO" id="GO:0020037">
    <property type="term" value="F:heme binding"/>
    <property type="evidence" value="ECO:0007669"/>
    <property type="project" value="InterPro"/>
</dbReference>
<keyword evidence="6" id="KW-0732">Signal</keyword>
<feature type="region of interest" description="Disordered" evidence="5">
    <location>
        <begin position="121"/>
        <end position="145"/>
    </location>
</feature>
<feature type="domain" description="Cytochrome c" evidence="7">
    <location>
        <begin position="137"/>
        <end position="238"/>
    </location>
</feature>
<evidence type="ECO:0000256" key="3">
    <source>
        <dbReference type="ARBA" id="ARBA00023004"/>
    </source>
</evidence>
<feature type="chain" id="PRO_5011442080" evidence="6">
    <location>
        <begin position="26"/>
        <end position="309"/>
    </location>
</feature>
<dbReference type="RefSeq" id="WP_090497445.1">
    <property type="nucleotide sequence ID" value="NZ_FOWX01000002.1"/>
</dbReference>
<dbReference type="STRING" id="289003.SAMN05216190_102239"/>
<dbReference type="AlphaFoldDB" id="A0A1I5L674"/>
<evidence type="ECO:0000256" key="4">
    <source>
        <dbReference type="PROSITE-ProRule" id="PRU00433"/>
    </source>
</evidence>
<dbReference type="PANTHER" id="PTHR35889:SF3">
    <property type="entry name" value="F-BOX DOMAIN-CONTAINING PROTEIN"/>
    <property type="match status" value="1"/>
</dbReference>
<reference evidence="9" key="1">
    <citation type="submission" date="2016-10" db="EMBL/GenBank/DDBJ databases">
        <authorList>
            <person name="Varghese N."/>
            <person name="Submissions S."/>
        </authorList>
    </citation>
    <scope>NUCLEOTIDE SEQUENCE [LARGE SCALE GENOMIC DNA]</scope>
    <source>
        <strain evidence="9">DSM 17834</strain>
    </source>
</reference>
<dbReference type="InterPro" id="IPR043724">
    <property type="entry name" value="DUF5666"/>
</dbReference>
<dbReference type="SUPFAM" id="SSF46626">
    <property type="entry name" value="Cytochrome c"/>
    <property type="match status" value="1"/>
</dbReference>
<dbReference type="PANTHER" id="PTHR35889">
    <property type="entry name" value="CYCLOINULO-OLIGOSACCHARIDE FRUCTANOTRANSFERASE-RELATED"/>
    <property type="match status" value="1"/>
</dbReference>
<dbReference type="EMBL" id="FOWX01000002">
    <property type="protein sequence ID" value="SFO92241.1"/>
    <property type="molecule type" value="Genomic_DNA"/>
</dbReference>
<protein>
    <submittedName>
        <fullName evidence="8">Planctomycete cytochrome C</fullName>
    </submittedName>
</protein>
<keyword evidence="1 4" id="KW-0349">Heme</keyword>
<evidence type="ECO:0000256" key="5">
    <source>
        <dbReference type="SAM" id="MobiDB-lite"/>
    </source>
</evidence>
<feature type="signal peptide" evidence="6">
    <location>
        <begin position="1"/>
        <end position="25"/>
    </location>
</feature>
<dbReference type="Pfam" id="PF07635">
    <property type="entry name" value="PSCyt1"/>
    <property type="match status" value="1"/>
</dbReference>
<evidence type="ECO:0000259" key="7">
    <source>
        <dbReference type="PROSITE" id="PS51007"/>
    </source>
</evidence>
<dbReference type="Pfam" id="PF18914">
    <property type="entry name" value="DUF5666"/>
    <property type="match status" value="1"/>
</dbReference>
<sequence>MPVHVSRTLAIALLPALLAGLPSNAAEPTYSAIAAILQNRCVLCHSGPQAPLGLSFDSLEQLLAGSQRGPVVRPGDPAGSELLKRLKGLSLPRMPLNGPPFLSAAEIALFERWIAVGLPPGADSPAQNTGAKRPATPSPQPGETVNYSHVERILNQRCVKCHSASGIMGAAPEGYLLSSYAATLAYGERARVVPGSPGASELVRRIRGQARPRMPYDGPPFLDEKEIALIVAWVEQGARDAQDKLAPMPSGAKLRLHGTLDGNWRLDGLALKVNAATRLEHSPQAGDYVQVRGRLLHDGSVLAERIRPR</sequence>
<proteinExistence type="predicted"/>
<keyword evidence="3 4" id="KW-0408">Iron</keyword>
<dbReference type="InterPro" id="IPR009056">
    <property type="entry name" value="Cyt_c-like_dom"/>
</dbReference>
<dbReference type="Gene3D" id="1.10.760.10">
    <property type="entry name" value="Cytochrome c-like domain"/>
    <property type="match status" value="1"/>
</dbReference>
<dbReference type="OrthoDB" id="9809746at2"/>